<name>A0A9W8DLH8_9FUNG</name>
<accession>A0A9W8DLH8</accession>
<dbReference type="GO" id="GO:0003723">
    <property type="term" value="F:RNA binding"/>
    <property type="evidence" value="ECO:0007669"/>
    <property type="project" value="UniProtKB-UniRule"/>
</dbReference>
<feature type="compositionally biased region" description="Polar residues" evidence="2">
    <location>
        <begin position="266"/>
        <end position="276"/>
    </location>
</feature>
<feature type="compositionally biased region" description="Basic residues" evidence="2">
    <location>
        <begin position="389"/>
        <end position="408"/>
    </location>
</feature>
<feature type="compositionally biased region" description="Basic and acidic residues" evidence="2">
    <location>
        <begin position="479"/>
        <end position="489"/>
    </location>
</feature>
<feature type="compositionally biased region" description="Basic and acidic residues" evidence="2">
    <location>
        <begin position="356"/>
        <end position="375"/>
    </location>
</feature>
<evidence type="ECO:0000313" key="5">
    <source>
        <dbReference type="Proteomes" id="UP001150569"/>
    </source>
</evidence>
<keyword evidence="1" id="KW-0694">RNA-binding</keyword>
<dbReference type="SMART" id="SM00360">
    <property type="entry name" value="RRM"/>
    <property type="match status" value="1"/>
</dbReference>
<feature type="compositionally biased region" description="Basic and acidic residues" evidence="2">
    <location>
        <begin position="331"/>
        <end position="340"/>
    </location>
</feature>
<dbReference type="InterPro" id="IPR012677">
    <property type="entry name" value="Nucleotide-bd_a/b_plait_sf"/>
</dbReference>
<evidence type="ECO:0000256" key="2">
    <source>
        <dbReference type="SAM" id="MobiDB-lite"/>
    </source>
</evidence>
<feature type="compositionally biased region" description="Basic and acidic residues" evidence="2">
    <location>
        <begin position="424"/>
        <end position="435"/>
    </location>
</feature>
<sequence length="489" mass="55021">MAYRDAFPVTSILGGRLETLCHIECICIEQSLGDASIITFHALGLEPSRRRLCGPLVYHLASLAVRSHTNFPFAPHHHSTLPYCTSENPTLSRNGTVSFRDEHAATVALRLTGTTLGDRVIFVTSTAVSSDPNQPAAAELQRVEELARTIYVGNLDDVIADDGLRALFEKFGTILFTRLTTRAGQTARFAFIEFENVQSAQAALSLNGTVYNERVLKVGHARSTIHKPTSGLGAATDGAASVQNSVQAVLERVREAQKRVALKYSGSANPTPTSATFKDAPADIKLAESTPTFPRSRASSPRDGRRSHRDSDRARDDSHDRHRRSRRRRHPDYSDETRPDADDDDERYSRRRRSGRYSDRDHNGRDDRDRGDGHRESRRRSRSRESSAHHRSSRRSSHRHHHRSRRESRSRTPSVSSRHRRSQRHEEDRDGRERSTTSSRRHRTREASSTRQMSSRRPTDDDLKADGLVKSQAVDEAVDDKGKLTDSSE</sequence>
<feature type="domain" description="RRM" evidence="3">
    <location>
        <begin position="148"/>
        <end position="223"/>
    </location>
</feature>
<evidence type="ECO:0000313" key="4">
    <source>
        <dbReference type="EMBL" id="KAJ1908670.1"/>
    </source>
</evidence>
<dbReference type="InterPro" id="IPR035979">
    <property type="entry name" value="RBD_domain_sf"/>
</dbReference>
<dbReference type="Gene3D" id="3.30.70.330">
    <property type="match status" value="1"/>
</dbReference>
<keyword evidence="5" id="KW-1185">Reference proteome</keyword>
<dbReference type="InterPro" id="IPR006509">
    <property type="entry name" value="RBM39_SF"/>
</dbReference>
<gene>
    <name evidence="4" type="ORF">IWQ60_011589</name>
</gene>
<protein>
    <recommendedName>
        <fullName evidence="3">RRM domain-containing protein</fullName>
    </recommendedName>
</protein>
<dbReference type="GO" id="GO:0005634">
    <property type="term" value="C:nucleus"/>
    <property type="evidence" value="ECO:0007669"/>
    <property type="project" value="InterPro"/>
</dbReference>
<dbReference type="PANTHER" id="PTHR48036">
    <property type="entry name" value="SPLICING FACTOR (PAD-1), PUTATIVE (AFU_ORTHOLOGUE AFUA_1G15810)-RELATED"/>
    <property type="match status" value="1"/>
</dbReference>
<organism evidence="4 5">
    <name type="scientific">Tieghemiomyces parasiticus</name>
    <dbReference type="NCBI Taxonomy" id="78921"/>
    <lineage>
        <taxon>Eukaryota</taxon>
        <taxon>Fungi</taxon>
        <taxon>Fungi incertae sedis</taxon>
        <taxon>Zoopagomycota</taxon>
        <taxon>Kickxellomycotina</taxon>
        <taxon>Dimargaritomycetes</taxon>
        <taxon>Dimargaritales</taxon>
        <taxon>Dimargaritaceae</taxon>
        <taxon>Tieghemiomyces</taxon>
    </lineage>
</organism>
<dbReference type="AlphaFoldDB" id="A0A9W8DLH8"/>
<feature type="compositionally biased region" description="Basic and acidic residues" evidence="2">
    <location>
        <begin position="300"/>
        <end position="320"/>
    </location>
</feature>
<evidence type="ECO:0000256" key="1">
    <source>
        <dbReference type="PROSITE-ProRule" id="PRU00176"/>
    </source>
</evidence>
<feature type="region of interest" description="Disordered" evidence="2">
    <location>
        <begin position="264"/>
        <end position="489"/>
    </location>
</feature>
<evidence type="ECO:0000259" key="3">
    <source>
        <dbReference type="PROSITE" id="PS50102"/>
    </source>
</evidence>
<proteinExistence type="predicted"/>
<dbReference type="GO" id="GO:0006397">
    <property type="term" value="P:mRNA processing"/>
    <property type="evidence" value="ECO:0007669"/>
    <property type="project" value="InterPro"/>
</dbReference>
<comment type="caution">
    <text evidence="4">The sequence shown here is derived from an EMBL/GenBank/DDBJ whole genome shotgun (WGS) entry which is preliminary data.</text>
</comment>
<dbReference type="EMBL" id="JANBPT010001347">
    <property type="protein sequence ID" value="KAJ1908670.1"/>
    <property type="molecule type" value="Genomic_DNA"/>
</dbReference>
<reference evidence="4" key="1">
    <citation type="submission" date="2022-07" db="EMBL/GenBank/DDBJ databases">
        <title>Phylogenomic reconstructions and comparative analyses of Kickxellomycotina fungi.</title>
        <authorList>
            <person name="Reynolds N.K."/>
            <person name="Stajich J.E."/>
            <person name="Barry K."/>
            <person name="Grigoriev I.V."/>
            <person name="Crous P."/>
            <person name="Smith M.E."/>
        </authorList>
    </citation>
    <scope>NUCLEOTIDE SEQUENCE</scope>
    <source>
        <strain evidence="4">RSA 861</strain>
    </source>
</reference>
<dbReference type="Pfam" id="PF00076">
    <property type="entry name" value="RRM_1"/>
    <property type="match status" value="1"/>
</dbReference>
<dbReference type="PROSITE" id="PS50102">
    <property type="entry name" value="RRM"/>
    <property type="match status" value="1"/>
</dbReference>
<dbReference type="SUPFAM" id="SSF54928">
    <property type="entry name" value="RNA-binding domain, RBD"/>
    <property type="match status" value="1"/>
</dbReference>
<dbReference type="InterPro" id="IPR000504">
    <property type="entry name" value="RRM_dom"/>
</dbReference>
<feature type="compositionally biased region" description="Basic residues" evidence="2">
    <location>
        <begin position="321"/>
        <end position="330"/>
    </location>
</feature>
<dbReference type="Proteomes" id="UP001150569">
    <property type="component" value="Unassembled WGS sequence"/>
</dbReference>
<feature type="compositionally biased region" description="Basic and acidic residues" evidence="2">
    <location>
        <begin position="457"/>
        <end position="467"/>
    </location>
</feature>
<dbReference type="OrthoDB" id="4726at2759"/>